<keyword evidence="5" id="KW-0732">Signal</keyword>
<evidence type="ECO:0000256" key="1">
    <source>
        <dbReference type="ARBA" id="ARBA00004123"/>
    </source>
</evidence>
<dbReference type="AlphaFoldDB" id="A0A444WS26"/>
<feature type="compositionally biased region" description="Polar residues" evidence="4">
    <location>
        <begin position="27"/>
        <end position="56"/>
    </location>
</feature>
<dbReference type="PANTHER" id="PTHR45914:SF12">
    <property type="entry name" value="TRANSCRIPTION FACTOR BHLH87"/>
    <property type="match status" value="1"/>
</dbReference>
<accession>A0A444WS26</accession>
<dbReference type="GO" id="GO:0003700">
    <property type="term" value="F:DNA-binding transcription factor activity"/>
    <property type="evidence" value="ECO:0007669"/>
    <property type="project" value="InterPro"/>
</dbReference>
<evidence type="ECO:0000313" key="6">
    <source>
        <dbReference type="EMBL" id="RYQ80238.1"/>
    </source>
</evidence>
<dbReference type="GO" id="GO:0005634">
    <property type="term" value="C:nucleus"/>
    <property type="evidence" value="ECO:0007669"/>
    <property type="project" value="UniProtKB-SubCell"/>
</dbReference>
<name>A0A444WS26_ARAHY</name>
<feature type="region of interest" description="Disordered" evidence="4">
    <location>
        <begin position="27"/>
        <end position="60"/>
    </location>
</feature>
<comment type="caution">
    <text evidence="6">The sequence shown here is derived from an EMBL/GenBank/DDBJ whole genome shotgun (WGS) entry which is preliminary data.</text>
</comment>
<sequence>MTNMSLSRLLLLLLQPPPLRRLQAYQRESSTKIQETNKCGGSSSNINFQQPNSSHSTIDEPDPEAIAQMKEMIYRAAAFRLVNLGLEDAEKSKKKNVKILSDPQMVAARQKKEENK</sequence>
<evidence type="ECO:0000256" key="5">
    <source>
        <dbReference type="SAM" id="SignalP"/>
    </source>
</evidence>
<keyword evidence="2" id="KW-0238">DNA-binding</keyword>
<dbReference type="STRING" id="3818.A0A444WS26"/>
<evidence type="ECO:0000256" key="2">
    <source>
        <dbReference type="ARBA" id="ARBA00023125"/>
    </source>
</evidence>
<dbReference type="Proteomes" id="UP000289738">
    <property type="component" value="Unassembled WGS sequence"/>
</dbReference>
<dbReference type="GO" id="GO:0003677">
    <property type="term" value="F:DNA binding"/>
    <property type="evidence" value="ECO:0007669"/>
    <property type="project" value="UniProtKB-KW"/>
</dbReference>
<evidence type="ECO:0000256" key="4">
    <source>
        <dbReference type="SAM" id="MobiDB-lite"/>
    </source>
</evidence>
<evidence type="ECO:0000256" key="3">
    <source>
        <dbReference type="ARBA" id="ARBA00023242"/>
    </source>
</evidence>
<reference evidence="6 7" key="1">
    <citation type="submission" date="2019-01" db="EMBL/GenBank/DDBJ databases">
        <title>Sequencing of cultivated peanut Arachis hypogaea provides insights into genome evolution and oil improvement.</title>
        <authorList>
            <person name="Chen X."/>
        </authorList>
    </citation>
    <scope>NUCLEOTIDE SEQUENCE [LARGE SCALE GENOMIC DNA]</scope>
    <source>
        <strain evidence="7">cv. Fuhuasheng</strain>
        <tissue evidence="6">Leaves</tissue>
    </source>
</reference>
<proteinExistence type="predicted"/>
<organism evidence="6 7">
    <name type="scientific">Arachis hypogaea</name>
    <name type="common">Peanut</name>
    <dbReference type="NCBI Taxonomy" id="3818"/>
    <lineage>
        <taxon>Eukaryota</taxon>
        <taxon>Viridiplantae</taxon>
        <taxon>Streptophyta</taxon>
        <taxon>Embryophyta</taxon>
        <taxon>Tracheophyta</taxon>
        <taxon>Spermatophyta</taxon>
        <taxon>Magnoliopsida</taxon>
        <taxon>eudicotyledons</taxon>
        <taxon>Gunneridae</taxon>
        <taxon>Pentapetalae</taxon>
        <taxon>rosids</taxon>
        <taxon>fabids</taxon>
        <taxon>Fabales</taxon>
        <taxon>Fabaceae</taxon>
        <taxon>Papilionoideae</taxon>
        <taxon>50 kb inversion clade</taxon>
        <taxon>dalbergioids sensu lato</taxon>
        <taxon>Dalbergieae</taxon>
        <taxon>Pterocarpus clade</taxon>
        <taxon>Arachis</taxon>
    </lineage>
</organism>
<evidence type="ECO:0000313" key="7">
    <source>
        <dbReference type="Proteomes" id="UP000289738"/>
    </source>
</evidence>
<protein>
    <submittedName>
        <fullName evidence="6">Uncharacterized protein</fullName>
    </submittedName>
</protein>
<keyword evidence="7" id="KW-1185">Reference proteome</keyword>
<feature type="signal peptide" evidence="5">
    <location>
        <begin position="1"/>
        <end position="21"/>
    </location>
</feature>
<dbReference type="PANTHER" id="PTHR45914">
    <property type="entry name" value="TRANSCRIPTION FACTOR HEC3-RELATED"/>
    <property type="match status" value="1"/>
</dbReference>
<comment type="subcellular location">
    <subcellularLocation>
        <location evidence="1">Nucleus</location>
    </subcellularLocation>
</comment>
<keyword evidence="3" id="KW-0539">Nucleus</keyword>
<dbReference type="InterPro" id="IPR045843">
    <property type="entry name" value="IND-like"/>
</dbReference>
<gene>
    <name evidence="6" type="ORF">Ahy_Scaffold1g106776</name>
</gene>
<dbReference type="EMBL" id="SDMP01000021">
    <property type="protein sequence ID" value="RYQ80238.1"/>
    <property type="molecule type" value="Genomic_DNA"/>
</dbReference>
<feature type="chain" id="PRO_5019242945" evidence="5">
    <location>
        <begin position="22"/>
        <end position="116"/>
    </location>
</feature>